<proteinExistence type="predicted"/>
<feature type="signal peptide" evidence="1">
    <location>
        <begin position="1"/>
        <end position="17"/>
    </location>
</feature>
<sequence length="357" mass="36456">MLGQVLTALVGFGSLVASVPTAPKQSHNQTNFHSGGDAASVFQQLAQLSQLGQLAQLAEADLLTQVQSQLLLSADLQAIKDNIRINSLRARFPQVNTVLVTVTNVVDARNPAGINNRYLLNELLIDNGFADQQQVIMVTESQTYTVTATTPTTTDAATSTLDLGSIVDSASVATPTASSLTLPLVGASGPGTLGLGLGQGQIIQQQQITVTTFNPLSGIPLSFINSPQALLLPYDTAAPTSPLIIEDPANIIYGGVNGLLVQGLSNLQADCAAFGLGGNAFLGGAAGLGLFSSVQQAVQFQLTSIQIGGATQVIPPSILLAHPGLSGALRVAAVTSAAEVAEATAQATAEATSSAKH</sequence>
<protein>
    <submittedName>
        <fullName evidence="2">Uncharacterized protein</fullName>
    </submittedName>
</protein>
<keyword evidence="1" id="KW-0732">Signal</keyword>
<dbReference type="Proteomes" id="UP001175000">
    <property type="component" value="Unassembled WGS sequence"/>
</dbReference>
<comment type="caution">
    <text evidence="2">The sequence shown here is derived from an EMBL/GenBank/DDBJ whole genome shotgun (WGS) entry which is preliminary data.</text>
</comment>
<name>A0AA40C386_9PEZI</name>
<feature type="chain" id="PRO_5041444397" evidence="1">
    <location>
        <begin position="18"/>
        <end position="357"/>
    </location>
</feature>
<evidence type="ECO:0000313" key="2">
    <source>
        <dbReference type="EMBL" id="KAK0623194.1"/>
    </source>
</evidence>
<dbReference type="AlphaFoldDB" id="A0AA40C386"/>
<reference evidence="2" key="1">
    <citation type="submission" date="2023-06" db="EMBL/GenBank/DDBJ databases">
        <title>Genome-scale phylogeny and comparative genomics of the fungal order Sordariales.</title>
        <authorList>
            <consortium name="Lawrence Berkeley National Laboratory"/>
            <person name="Hensen N."/>
            <person name="Bonometti L."/>
            <person name="Westerberg I."/>
            <person name="Brannstrom I.O."/>
            <person name="Guillou S."/>
            <person name="Cros-Aarteil S."/>
            <person name="Calhoun S."/>
            <person name="Haridas S."/>
            <person name="Kuo A."/>
            <person name="Mondo S."/>
            <person name="Pangilinan J."/>
            <person name="Riley R."/>
            <person name="Labutti K."/>
            <person name="Andreopoulos B."/>
            <person name="Lipzen A."/>
            <person name="Chen C."/>
            <person name="Yanf M."/>
            <person name="Daum C."/>
            <person name="Ng V."/>
            <person name="Clum A."/>
            <person name="Steindorff A."/>
            <person name="Ohm R."/>
            <person name="Martin F."/>
            <person name="Silar P."/>
            <person name="Natvig D."/>
            <person name="Lalanne C."/>
            <person name="Gautier V."/>
            <person name="Ament-Velasquez S.L."/>
            <person name="Kruys A."/>
            <person name="Hutchinson M.I."/>
            <person name="Powell A.J."/>
            <person name="Barry K."/>
            <person name="Miller A.N."/>
            <person name="Grigoriev I.V."/>
            <person name="Debuchy R."/>
            <person name="Gladieux P."/>
            <person name="Thoren M.H."/>
            <person name="Johannesson H."/>
        </authorList>
    </citation>
    <scope>NUCLEOTIDE SEQUENCE</scope>
    <source>
        <strain evidence="2">CBS 606.72</strain>
    </source>
</reference>
<accession>A0AA40C386</accession>
<organism evidence="2 3">
    <name type="scientific">Immersiella caudata</name>
    <dbReference type="NCBI Taxonomy" id="314043"/>
    <lineage>
        <taxon>Eukaryota</taxon>
        <taxon>Fungi</taxon>
        <taxon>Dikarya</taxon>
        <taxon>Ascomycota</taxon>
        <taxon>Pezizomycotina</taxon>
        <taxon>Sordariomycetes</taxon>
        <taxon>Sordariomycetidae</taxon>
        <taxon>Sordariales</taxon>
        <taxon>Lasiosphaeriaceae</taxon>
        <taxon>Immersiella</taxon>
    </lineage>
</organism>
<evidence type="ECO:0000313" key="3">
    <source>
        <dbReference type="Proteomes" id="UP001175000"/>
    </source>
</evidence>
<keyword evidence="3" id="KW-1185">Reference proteome</keyword>
<gene>
    <name evidence="2" type="ORF">B0T14DRAFT_564581</name>
</gene>
<dbReference type="EMBL" id="JAULSU010000003">
    <property type="protein sequence ID" value="KAK0623194.1"/>
    <property type="molecule type" value="Genomic_DNA"/>
</dbReference>
<evidence type="ECO:0000256" key="1">
    <source>
        <dbReference type="SAM" id="SignalP"/>
    </source>
</evidence>